<evidence type="ECO:0000313" key="14">
    <source>
        <dbReference type="EnsemblMetazoa" id="XP_799196"/>
    </source>
</evidence>
<keyword evidence="5 10" id="KW-0297">G-protein coupled receptor</keyword>
<protein>
    <recommendedName>
        <fullName evidence="13">G-protein coupled receptors family 1 profile domain-containing protein</fullName>
    </recommendedName>
</protein>
<comment type="similarity">
    <text evidence="10">Belongs to the G-protein coupled receptor 1 family.</text>
</comment>
<organism evidence="14 15">
    <name type="scientific">Strongylocentrotus purpuratus</name>
    <name type="common">Purple sea urchin</name>
    <dbReference type="NCBI Taxonomy" id="7668"/>
    <lineage>
        <taxon>Eukaryota</taxon>
        <taxon>Metazoa</taxon>
        <taxon>Echinodermata</taxon>
        <taxon>Eleutherozoa</taxon>
        <taxon>Echinozoa</taxon>
        <taxon>Echinoidea</taxon>
        <taxon>Euechinoidea</taxon>
        <taxon>Echinacea</taxon>
        <taxon>Camarodonta</taxon>
        <taxon>Echinidea</taxon>
        <taxon>Strongylocentrotidae</taxon>
        <taxon>Strongylocentrotus</taxon>
    </lineage>
</organism>
<feature type="domain" description="G-protein coupled receptors family 1 profile" evidence="13">
    <location>
        <begin position="20"/>
        <end position="310"/>
    </location>
</feature>
<feature type="transmembrane region" description="Helical" evidence="12">
    <location>
        <begin position="119"/>
        <end position="141"/>
    </location>
</feature>
<reference evidence="14" key="2">
    <citation type="submission" date="2021-01" db="UniProtKB">
        <authorList>
            <consortium name="EnsemblMetazoa"/>
        </authorList>
    </citation>
    <scope>IDENTIFICATION</scope>
</reference>
<evidence type="ECO:0000256" key="6">
    <source>
        <dbReference type="ARBA" id="ARBA00023136"/>
    </source>
</evidence>
<evidence type="ECO:0000256" key="10">
    <source>
        <dbReference type="RuleBase" id="RU000688"/>
    </source>
</evidence>
<dbReference type="OMA" id="GCNSTDI"/>
<evidence type="ECO:0000256" key="11">
    <source>
        <dbReference type="SAM" id="MobiDB-lite"/>
    </source>
</evidence>
<keyword evidence="4 12" id="KW-1133">Transmembrane helix</keyword>
<keyword evidence="6 12" id="KW-0472">Membrane</keyword>
<dbReference type="RefSeq" id="XP_799196.2">
    <property type="nucleotide sequence ID" value="XM_794103.4"/>
</dbReference>
<evidence type="ECO:0000256" key="3">
    <source>
        <dbReference type="ARBA" id="ARBA00022692"/>
    </source>
</evidence>
<keyword evidence="3 10" id="KW-0812">Transmembrane</keyword>
<keyword evidence="7" id="KW-1015">Disulfide bond</keyword>
<keyword evidence="8 10" id="KW-0675">Receptor</keyword>
<evidence type="ECO:0000256" key="8">
    <source>
        <dbReference type="ARBA" id="ARBA00023170"/>
    </source>
</evidence>
<accession>A0A7M7RHD7</accession>
<feature type="transmembrane region" description="Helical" evidence="12">
    <location>
        <begin position="6"/>
        <end position="28"/>
    </location>
</feature>
<keyword evidence="15" id="KW-1185">Reference proteome</keyword>
<dbReference type="Pfam" id="PF00001">
    <property type="entry name" value="7tm_1"/>
    <property type="match status" value="1"/>
</dbReference>
<evidence type="ECO:0000256" key="12">
    <source>
        <dbReference type="SAM" id="Phobius"/>
    </source>
</evidence>
<dbReference type="PANTHER" id="PTHR24248">
    <property type="entry name" value="ADRENERGIC RECEPTOR-RELATED G-PROTEIN COUPLED RECEPTOR"/>
    <property type="match status" value="1"/>
</dbReference>
<dbReference type="GO" id="GO:0030594">
    <property type="term" value="F:neurotransmitter receptor activity"/>
    <property type="evidence" value="ECO:0000318"/>
    <property type="project" value="GO_Central"/>
</dbReference>
<dbReference type="InParanoid" id="A0A7M7RHD7"/>
<dbReference type="PROSITE" id="PS00237">
    <property type="entry name" value="G_PROTEIN_RECEP_F1_1"/>
    <property type="match status" value="1"/>
</dbReference>
<dbReference type="GO" id="GO:0045202">
    <property type="term" value="C:synapse"/>
    <property type="evidence" value="ECO:0007669"/>
    <property type="project" value="GOC"/>
</dbReference>
<feature type="transmembrane region" description="Helical" evidence="12">
    <location>
        <begin position="291"/>
        <end position="312"/>
    </location>
</feature>
<dbReference type="GO" id="GO:0030425">
    <property type="term" value="C:dendrite"/>
    <property type="evidence" value="ECO:0000318"/>
    <property type="project" value="GO_Central"/>
</dbReference>
<evidence type="ECO:0000256" key="7">
    <source>
        <dbReference type="ARBA" id="ARBA00023157"/>
    </source>
</evidence>
<feature type="transmembrane region" description="Helical" evidence="12">
    <location>
        <begin position="258"/>
        <end position="279"/>
    </location>
</feature>
<keyword evidence="2" id="KW-1003">Cell membrane</keyword>
<evidence type="ECO:0000256" key="9">
    <source>
        <dbReference type="ARBA" id="ARBA00023224"/>
    </source>
</evidence>
<feature type="compositionally biased region" description="Low complexity" evidence="11">
    <location>
        <begin position="204"/>
        <end position="220"/>
    </location>
</feature>
<dbReference type="PANTHER" id="PTHR24248:SF199">
    <property type="entry name" value="IP13425P-RELATED"/>
    <property type="match status" value="1"/>
</dbReference>
<dbReference type="Proteomes" id="UP000007110">
    <property type="component" value="Unassembled WGS sequence"/>
</dbReference>
<feature type="transmembrane region" description="Helical" evidence="12">
    <location>
        <begin position="40"/>
        <end position="61"/>
    </location>
</feature>
<dbReference type="InterPro" id="IPR000276">
    <property type="entry name" value="GPCR_Rhodpsn"/>
</dbReference>
<feature type="region of interest" description="Disordered" evidence="11">
    <location>
        <begin position="204"/>
        <end position="238"/>
    </location>
</feature>
<dbReference type="GeneID" id="594670"/>
<dbReference type="SUPFAM" id="SSF81321">
    <property type="entry name" value="Family A G protein-coupled receptor-like"/>
    <property type="match status" value="1"/>
</dbReference>
<dbReference type="OrthoDB" id="9445642at2759"/>
<feature type="transmembrane region" description="Helical" evidence="12">
    <location>
        <begin position="81"/>
        <end position="98"/>
    </location>
</feature>
<evidence type="ECO:0000259" key="13">
    <source>
        <dbReference type="PROSITE" id="PS50262"/>
    </source>
</evidence>
<dbReference type="PROSITE" id="PS50262">
    <property type="entry name" value="G_PROTEIN_RECEP_F1_2"/>
    <property type="match status" value="1"/>
</dbReference>
<keyword evidence="9 10" id="KW-0807">Transducer</keyword>
<dbReference type="InterPro" id="IPR017452">
    <property type="entry name" value="GPCR_Rhodpsn_7TM"/>
</dbReference>
<dbReference type="GO" id="GO:0004993">
    <property type="term" value="F:G protein-coupled serotonin receptor activity"/>
    <property type="evidence" value="ECO:0007669"/>
    <property type="project" value="UniProtKB-ARBA"/>
</dbReference>
<evidence type="ECO:0000256" key="1">
    <source>
        <dbReference type="ARBA" id="ARBA00004651"/>
    </source>
</evidence>
<dbReference type="Gene3D" id="1.20.1070.10">
    <property type="entry name" value="Rhodopsin 7-helix transmembrane proteins"/>
    <property type="match status" value="1"/>
</dbReference>
<feature type="transmembrane region" description="Helical" evidence="12">
    <location>
        <begin position="161"/>
        <end position="184"/>
    </location>
</feature>
<evidence type="ECO:0000313" key="15">
    <source>
        <dbReference type="Proteomes" id="UP000007110"/>
    </source>
</evidence>
<dbReference type="SMART" id="SM01381">
    <property type="entry name" value="7TM_GPCR_Srsx"/>
    <property type="match status" value="1"/>
</dbReference>
<evidence type="ECO:0000256" key="2">
    <source>
        <dbReference type="ARBA" id="ARBA00022475"/>
    </source>
</evidence>
<reference evidence="15" key="1">
    <citation type="submission" date="2015-02" db="EMBL/GenBank/DDBJ databases">
        <title>Genome sequencing for Strongylocentrotus purpuratus.</title>
        <authorList>
            <person name="Murali S."/>
            <person name="Liu Y."/>
            <person name="Vee V."/>
            <person name="English A."/>
            <person name="Wang M."/>
            <person name="Skinner E."/>
            <person name="Han Y."/>
            <person name="Muzny D.M."/>
            <person name="Worley K.C."/>
            <person name="Gibbs R.A."/>
        </authorList>
    </citation>
    <scope>NUCLEOTIDE SEQUENCE</scope>
</reference>
<dbReference type="GO" id="GO:0007268">
    <property type="term" value="P:chemical synaptic transmission"/>
    <property type="evidence" value="ECO:0000318"/>
    <property type="project" value="GO_Central"/>
</dbReference>
<name>A0A7M7RHD7_STRPU</name>
<dbReference type="KEGG" id="spu:594670"/>
<proteinExistence type="inferred from homology"/>
<dbReference type="PRINTS" id="PR00237">
    <property type="entry name" value="GPCRRHODOPSN"/>
</dbReference>
<dbReference type="GO" id="GO:0004969">
    <property type="term" value="F:histamine receptor activity"/>
    <property type="evidence" value="ECO:0000318"/>
    <property type="project" value="GO_Central"/>
</dbReference>
<sequence length="364" mass="40309">MENVAYITCEIFIAVFSVIGNGLVLYIYTSNTRLHTVTNYFIVSLAIADLLVGLLGVPFAILTSESLPHGSFYGCLIMLNFLLWLCGASTFSLVGVSLDRYIAISYPLRYNVFVTPIRAVVVIILCWIMAAIVGFLPVVGWNKGEPDNGQCFFVHIIHMHYMLFNAVMVIYIPLVVMLVIYAFIFRAVRKQMRRIEPVTLPSLSKPTTSSGATSNGTAASDDTKNRASEREAEAADTARRRQKRFQAYKKDLQAVKSVAVIVLVFMICWLPLSLSNSVGALFPSVMQPYKFIQTCIILSHMNSVINPFLYAYGKEFRMGYKRAFAKMFPCMCALKAHDSATGTKAVVNAVSGVANGLNFSTNDS</sequence>
<feature type="compositionally biased region" description="Basic and acidic residues" evidence="11">
    <location>
        <begin position="221"/>
        <end position="238"/>
    </location>
</feature>
<evidence type="ECO:0000256" key="5">
    <source>
        <dbReference type="ARBA" id="ARBA00023040"/>
    </source>
</evidence>
<comment type="subcellular location">
    <subcellularLocation>
        <location evidence="1">Cell membrane</location>
        <topology evidence="1">Multi-pass membrane protein</topology>
    </subcellularLocation>
</comment>
<dbReference type="AlphaFoldDB" id="A0A7M7RHD7"/>
<dbReference type="GO" id="GO:0005886">
    <property type="term" value="C:plasma membrane"/>
    <property type="evidence" value="ECO:0000318"/>
    <property type="project" value="GO_Central"/>
</dbReference>
<dbReference type="GO" id="GO:0007187">
    <property type="term" value="P:G protein-coupled receptor signaling pathway, coupled to cyclic nucleotide second messenger"/>
    <property type="evidence" value="ECO:0000318"/>
    <property type="project" value="GO_Central"/>
</dbReference>
<dbReference type="EnsemblMetazoa" id="XM_794103">
    <property type="protein sequence ID" value="XP_799196"/>
    <property type="gene ID" value="LOC594670"/>
</dbReference>
<evidence type="ECO:0000256" key="4">
    <source>
        <dbReference type="ARBA" id="ARBA00022989"/>
    </source>
</evidence>